<dbReference type="PROSITE" id="PS51077">
    <property type="entry name" value="HTH_ICLR"/>
    <property type="match status" value="1"/>
</dbReference>
<evidence type="ECO:0000313" key="4">
    <source>
        <dbReference type="EMBL" id="AKS47191.1"/>
    </source>
</evidence>
<keyword evidence="3" id="KW-0804">Transcription</keyword>
<accession>A0A0K0Y8G5</accession>
<dbReference type="GO" id="GO:0045892">
    <property type="term" value="P:negative regulation of DNA-templated transcription"/>
    <property type="evidence" value="ECO:0007669"/>
    <property type="project" value="TreeGrafter"/>
</dbReference>
<gene>
    <name evidence="4" type="primary">ttgV</name>
    <name evidence="4" type="ORF">OSB_26640</name>
</gene>
<dbReference type="InterPro" id="IPR014757">
    <property type="entry name" value="Tscrpt_reg_IclR_C"/>
</dbReference>
<dbReference type="Proteomes" id="UP000067444">
    <property type="component" value="Chromosome"/>
</dbReference>
<reference evidence="4 5" key="1">
    <citation type="journal article" date="2015" name="Genome Announc.">
        <title>Closed Genome Sequence of Octadecabacter temperatus SB1, the First Mesophilic Species of the Genus Octadecabacter.</title>
        <authorList>
            <person name="Voget S."/>
            <person name="Billerbeck S."/>
            <person name="Simon M."/>
            <person name="Daniel R."/>
        </authorList>
    </citation>
    <scope>NUCLEOTIDE SEQUENCE [LARGE SCALE GENOMIC DNA]</scope>
    <source>
        <strain evidence="4 5">SB1</strain>
    </source>
</reference>
<evidence type="ECO:0000313" key="5">
    <source>
        <dbReference type="Proteomes" id="UP000067444"/>
    </source>
</evidence>
<organism evidence="4 5">
    <name type="scientific">Octadecabacter temperatus</name>
    <dbReference type="NCBI Taxonomy" id="1458307"/>
    <lineage>
        <taxon>Bacteria</taxon>
        <taxon>Pseudomonadati</taxon>
        <taxon>Pseudomonadota</taxon>
        <taxon>Alphaproteobacteria</taxon>
        <taxon>Rhodobacterales</taxon>
        <taxon>Roseobacteraceae</taxon>
        <taxon>Octadecabacter</taxon>
    </lineage>
</organism>
<dbReference type="GO" id="GO:0003677">
    <property type="term" value="F:DNA binding"/>
    <property type="evidence" value="ECO:0007669"/>
    <property type="project" value="UniProtKB-KW"/>
</dbReference>
<dbReference type="KEGG" id="otm:OSB_26640"/>
<dbReference type="Pfam" id="PF01614">
    <property type="entry name" value="IclR_C"/>
    <property type="match status" value="1"/>
</dbReference>
<dbReference type="AlphaFoldDB" id="A0A0K0Y8G5"/>
<keyword evidence="1" id="KW-0805">Transcription regulation</keyword>
<dbReference type="OrthoDB" id="6057486at2"/>
<dbReference type="PROSITE" id="PS51078">
    <property type="entry name" value="ICLR_ED"/>
    <property type="match status" value="1"/>
</dbReference>
<dbReference type="Gene3D" id="1.10.10.10">
    <property type="entry name" value="Winged helix-like DNA-binding domain superfamily/Winged helix DNA-binding domain"/>
    <property type="match status" value="1"/>
</dbReference>
<dbReference type="GO" id="GO:0003700">
    <property type="term" value="F:DNA-binding transcription factor activity"/>
    <property type="evidence" value="ECO:0007669"/>
    <property type="project" value="TreeGrafter"/>
</dbReference>
<keyword evidence="2" id="KW-0238">DNA-binding</keyword>
<dbReference type="SMART" id="SM00346">
    <property type="entry name" value="HTH_ICLR"/>
    <property type="match status" value="1"/>
</dbReference>
<dbReference type="Pfam" id="PF09339">
    <property type="entry name" value="HTH_IclR"/>
    <property type="match status" value="1"/>
</dbReference>
<dbReference type="PATRIC" id="fig|1458307.3.peg.2697"/>
<dbReference type="PANTHER" id="PTHR30136">
    <property type="entry name" value="HELIX-TURN-HELIX TRANSCRIPTIONAL REGULATOR, ICLR FAMILY"/>
    <property type="match status" value="1"/>
</dbReference>
<dbReference type="STRING" id="1458307.OSB_26640"/>
<keyword evidence="5" id="KW-1185">Reference proteome</keyword>
<dbReference type="EMBL" id="CP012160">
    <property type="protein sequence ID" value="AKS47191.1"/>
    <property type="molecule type" value="Genomic_DNA"/>
</dbReference>
<evidence type="ECO:0000256" key="1">
    <source>
        <dbReference type="ARBA" id="ARBA00023015"/>
    </source>
</evidence>
<dbReference type="Gene3D" id="3.30.450.40">
    <property type="match status" value="1"/>
</dbReference>
<proteinExistence type="predicted"/>
<evidence type="ECO:0000256" key="2">
    <source>
        <dbReference type="ARBA" id="ARBA00023125"/>
    </source>
</evidence>
<protein>
    <submittedName>
        <fullName evidence="4">HTH-type transcriptional regulator TtgV</fullName>
    </submittedName>
</protein>
<sequence length="258" mass="28093">MPLDKNENNKSGIQVIARAAAILRALKDQPDGMSLGQIATSVDLPRSTVQRIVAALQNERFVIADASGRGLRLGPELGALAESTRYNIVEHCRILLSELSQATGETADLSVLRDDKMIFLDQVPGTHRLRAISSVGEVFPVTTTANGRACLAMLPRKNALKLAGQEWARQNIEPDVAKLNKILDEIAENGIAHDDDEHSEGISAIGFAFEDWIGSLHAISVPVPTSRFSREIVQIEQAIRATQMNVRDMMARGKPKIG</sequence>
<dbReference type="SUPFAM" id="SSF46785">
    <property type="entry name" value="Winged helix' DNA-binding domain"/>
    <property type="match status" value="1"/>
</dbReference>
<dbReference type="InterPro" id="IPR005471">
    <property type="entry name" value="Tscrpt_reg_IclR_N"/>
</dbReference>
<dbReference type="SUPFAM" id="SSF55781">
    <property type="entry name" value="GAF domain-like"/>
    <property type="match status" value="1"/>
</dbReference>
<dbReference type="InterPro" id="IPR036390">
    <property type="entry name" value="WH_DNA-bd_sf"/>
</dbReference>
<dbReference type="PANTHER" id="PTHR30136:SF35">
    <property type="entry name" value="HTH-TYPE TRANSCRIPTIONAL REGULATOR RV1719"/>
    <property type="match status" value="1"/>
</dbReference>
<name>A0A0K0Y8G5_9RHOB</name>
<dbReference type="InterPro" id="IPR050707">
    <property type="entry name" value="HTH_MetabolicPath_Reg"/>
</dbReference>
<dbReference type="InterPro" id="IPR029016">
    <property type="entry name" value="GAF-like_dom_sf"/>
</dbReference>
<dbReference type="InterPro" id="IPR036388">
    <property type="entry name" value="WH-like_DNA-bd_sf"/>
</dbReference>
<dbReference type="RefSeq" id="WP_049835415.1">
    <property type="nucleotide sequence ID" value="NZ_CP012160.1"/>
</dbReference>
<evidence type="ECO:0000256" key="3">
    <source>
        <dbReference type="ARBA" id="ARBA00023163"/>
    </source>
</evidence>